<proteinExistence type="predicted"/>
<keyword evidence="4" id="KW-1185">Reference proteome</keyword>
<dbReference type="InterPro" id="IPR007374">
    <property type="entry name" value="ASCH_domain"/>
</dbReference>
<dbReference type="CDD" id="cd06553">
    <property type="entry name" value="ASCH_Ef3133_like"/>
    <property type="match status" value="1"/>
</dbReference>
<feature type="region of interest" description="Disordered" evidence="1">
    <location>
        <begin position="1"/>
        <end position="44"/>
    </location>
</feature>
<gene>
    <name evidence="3" type="ORF">CP970_15875</name>
</gene>
<dbReference type="Gene3D" id="3.10.400.10">
    <property type="entry name" value="Sulfate adenylyltransferase"/>
    <property type="match status" value="1"/>
</dbReference>
<dbReference type="EMBL" id="CP023699">
    <property type="protein sequence ID" value="QEU92186.1"/>
    <property type="molecule type" value="Genomic_DNA"/>
</dbReference>
<feature type="domain" description="ASCH" evidence="2">
    <location>
        <begin position="54"/>
        <end position="180"/>
    </location>
</feature>
<protein>
    <submittedName>
        <fullName evidence="3">ASCH domain-containing protein</fullName>
    </submittedName>
</protein>
<dbReference type="PANTHER" id="PTHR39203">
    <property type="entry name" value="CYTOPLASMIC PROTEIN-RELATED"/>
    <property type="match status" value="1"/>
</dbReference>
<dbReference type="InterPro" id="IPR009326">
    <property type="entry name" value="DUF984"/>
</dbReference>
<sequence length="185" mass="19969">MNSPRAAGTSAPSFRRSGTGAPPPRRTGPERRTAGAPSRADYCDPMTSLPKAEFAFPGPLRDQLVAAILDGSKISTTGLVADYEHEGDPLPQVGERSVVVDSEGRDVGVIEITEVRIAALADVDLAHAVDEGEGFTTVAQWRAGHEEFWHGPEMRAALGDEDFTVDDTTELVLERFRLVADLREK</sequence>
<organism evidence="3 4">
    <name type="scientific">Streptomyces kanamyceticus</name>
    <dbReference type="NCBI Taxonomy" id="1967"/>
    <lineage>
        <taxon>Bacteria</taxon>
        <taxon>Bacillati</taxon>
        <taxon>Actinomycetota</taxon>
        <taxon>Actinomycetes</taxon>
        <taxon>Kitasatosporales</taxon>
        <taxon>Streptomycetaceae</taxon>
        <taxon>Streptomyces</taxon>
    </lineage>
</organism>
<dbReference type="InterPro" id="IPR015947">
    <property type="entry name" value="PUA-like_sf"/>
</dbReference>
<evidence type="ECO:0000256" key="1">
    <source>
        <dbReference type="SAM" id="MobiDB-lite"/>
    </source>
</evidence>
<dbReference type="AlphaFoldDB" id="A0A5J6GG93"/>
<dbReference type="OrthoDB" id="9807542at2"/>
<dbReference type="Proteomes" id="UP000325529">
    <property type="component" value="Chromosome"/>
</dbReference>
<name>A0A5J6GG93_STRKN</name>
<dbReference type="PANTHER" id="PTHR39203:SF1">
    <property type="entry name" value="CYTOPLASMIC PROTEIN"/>
    <property type="match status" value="1"/>
</dbReference>
<evidence type="ECO:0000313" key="3">
    <source>
        <dbReference type="EMBL" id="QEU92186.1"/>
    </source>
</evidence>
<dbReference type="SMART" id="SM01022">
    <property type="entry name" value="ASCH"/>
    <property type="match status" value="1"/>
</dbReference>
<accession>A0A5J6GG93</accession>
<reference evidence="3 4" key="1">
    <citation type="submission" date="2017-09" db="EMBL/GenBank/DDBJ databases">
        <authorList>
            <person name="Lee N."/>
            <person name="Cho B.-K."/>
        </authorList>
    </citation>
    <scope>NUCLEOTIDE SEQUENCE [LARGE SCALE GENOMIC DNA]</scope>
    <source>
        <strain evidence="3 4">ATCC 12853</strain>
    </source>
</reference>
<dbReference type="KEGG" id="ska:CP970_15875"/>
<dbReference type="Pfam" id="PF04266">
    <property type="entry name" value="ASCH"/>
    <property type="match status" value="1"/>
</dbReference>
<evidence type="ECO:0000313" key="4">
    <source>
        <dbReference type="Proteomes" id="UP000325529"/>
    </source>
</evidence>
<evidence type="ECO:0000259" key="2">
    <source>
        <dbReference type="SMART" id="SM01022"/>
    </source>
</evidence>
<dbReference type="SUPFAM" id="SSF88697">
    <property type="entry name" value="PUA domain-like"/>
    <property type="match status" value="1"/>
</dbReference>